<reference evidence="1 2" key="1">
    <citation type="journal article" date="2018" name="Nat. Ecol. Evol.">
        <title>Pezizomycetes genomes reveal the molecular basis of ectomycorrhizal truffle lifestyle.</title>
        <authorList>
            <person name="Murat C."/>
            <person name="Payen T."/>
            <person name="Noel B."/>
            <person name="Kuo A."/>
            <person name="Morin E."/>
            <person name="Chen J."/>
            <person name="Kohler A."/>
            <person name="Krizsan K."/>
            <person name="Balestrini R."/>
            <person name="Da Silva C."/>
            <person name="Montanini B."/>
            <person name="Hainaut M."/>
            <person name="Levati E."/>
            <person name="Barry K.W."/>
            <person name="Belfiori B."/>
            <person name="Cichocki N."/>
            <person name="Clum A."/>
            <person name="Dockter R.B."/>
            <person name="Fauchery L."/>
            <person name="Guy J."/>
            <person name="Iotti M."/>
            <person name="Le Tacon F."/>
            <person name="Lindquist E.A."/>
            <person name="Lipzen A."/>
            <person name="Malagnac F."/>
            <person name="Mello A."/>
            <person name="Molinier V."/>
            <person name="Miyauchi S."/>
            <person name="Poulain J."/>
            <person name="Riccioni C."/>
            <person name="Rubini A."/>
            <person name="Sitrit Y."/>
            <person name="Splivallo R."/>
            <person name="Traeger S."/>
            <person name="Wang M."/>
            <person name="Zifcakova L."/>
            <person name="Wipf D."/>
            <person name="Zambonelli A."/>
            <person name="Paolocci F."/>
            <person name="Nowrousian M."/>
            <person name="Ottonello S."/>
            <person name="Baldrian P."/>
            <person name="Spatafora J.W."/>
            <person name="Henrissat B."/>
            <person name="Nagy L.G."/>
            <person name="Aury J.M."/>
            <person name="Wincker P."/>
            <person name="Grigoriev I.V."/>
            <person name="Bonfante P."/>
            <person name="Martin F.M."/>
        </authorList>
    </citation>
    <scope>NUCLEOTIDE SEQUENCE [LARGE SCALE GENOMIC DNA]</scope>
    <source>
        <strain evidence="1 2">120613-1</strain>
    </source>
</reference>
<keyword evidence="2" id="KW-1185">Reference proteome</keyword>
<dbReference type="OrthoDB" id="3439494at2759"/>
<evidence type="ECO:0008006" key="3">
    <source>
        <dbReference type="Google" id="ProtNLM"/>
    </source>
</evidence>
<accession>A0A3N4KHU4</accession>
<dbReference type="Proteomes" id="UP000276215">
    <property type="component" value="Unassembled WGS sequence"/>
</dbReference>
<evidence type="ECO:0000313" key="1">
    <source>
        <dbReference type="EMBL" id="RPB05435.1"/>
    </source>
</evidence>
<organism evidence="1 2">
    <name type="scientific">Choiromyces venosus 120613-1</name>
    <dbReference type="NCBI Taxonomy" id="1336337"/>
    <lineage>
        <taxon>Eukaryota</taxon>
        <taxon>Fungi</taxon>
        <taxon>Dikarya</taxon>
        <taxon>Ascomycota</taxon>
        <taxon>Pezizomycotina</taxon>
        <taxon>Pezizomycetes</taxon>
        <taxon>Pezizales</taxon>
        <taxon>Tuberaceae</taxon>
        <taxon>Choiromyces</taxon>
    </lineage>
</organism>
<sequence length="120" mass="13376">MKYNICYAKYIYNMHESGVRIGCPIGEIVIVLTGVKELYSASSENHRSVTIIEVICTDGRLPLPPLIICLGEKIIDNWVYNNLTGTEVIAISPTGYKNENIALSWLDHFIKHIGAGLEKP</sequence>
<proteinExistence type="predicted"/>
<protein>
    <recommendedName>
        <fullName evidence="3">DDE-1 domain-containing protein</fullName>
    </recommendedName>
</protein>
<name>A0A3N4KHU4_9PEZI</name>
<dbReference type="EMBL" id="ML120353">
    <property type="protein sequence ID" value="RPB05435.1"/>
    <property type="molecule type" value="Genomic_DNA"/>
</dbReference>
<gene>
    <name evidence="1" type="ORF">L873DRAFT_1898661</name>
</gene>
<evidence type="ECO:0000313" key="2">
    <source>
        <dbReference type="Proteomes" id="UP000276215"/>
    </source>
</evidence>
<dbReference type="AlphaFoldDB" id="A0A3N4KHU4"/>